<sequence length="1017" mass="112893">MSTLMSLNEWREARKKFLIQFLIRRLFSLEELEQEDVDTNNNDIEADDNDNDESERRRRRRRDNNGGNNNKCDDAENDEEEEEEDACSFSSGVLDEPFFCVGTTTTTTTTTEHYSPHDDDADNSNNIGDGVVVVELAVPDDDDKDEEEEEDSIQLQTQPLLMAEKRNTSNYLVDELLTGGHASSSSSSSSGIKRKLGFGDTYMEHGESDANDDDDNTTSQQQLETQPQNHHYASVLPPRGEEQQQQQQRQWISSKKQRRARKRCLMWDGNFQAIPHIINDATSTSTTLPCSKLGELDLSSTSLNLSLCRILRVWDLRLTKRMDKLVSPRSGADGGGGGGRDGSICESTTSLEARQYHPSSCTIMPHEFYEDDGPLNIAYKRVFSIEVSQINAGEDEIDDDNNDDNDLQGHNNLTSPSIANLTMAAFHDGDTQLKRVQSRKRRHAIRRIRIYFYNKYADAMSNALRDLWGECKHISSRGRNNSKLTSLLSLANVPARCIFPYLIATPSNGSPPPPLHPHVQHYVMNPMGDDDFGVVSPFCICIGDESNLSLDVQQRLFFDCESLGIRLLVDAPSSNQDPLVDNVDGAGDSFCVDFEDTVVTVTSNSANSGGYVKDVKRSRLPRNFGQRLRWKRILDLTAVSNDVAYDGVDEVPNANMALPVGAGANNDGNANETIEIGPTAESAAAGVRRVRKTPALTVTPLRELHPLLLRNNMKKLNDTVTVYGVVLGFTPPSLTSTQEWKMSIVLIDETLPLPDWALDTRNISEEDKPREMHVPSVTLLLFMKDKSKLPVIRSAGDVICCEKVVLQAWSGEPQLCSKKHVSKFVVVRSGQTSFPDHPGIDLSRAQNLWSWGQQRLSEHPTMSPNCHLSIAGLGCGSDNAEVCEPGDLTAAVTAIIAMPEHLRRRDTPRGFIRLWDGTGPSRSDSLPLDAAEIGAMQPHDPPEQVLLEIDKIIGNLVESGTSIEAPLTLCGRVVNAIVWEEELWNLIHKENILCVGTFVRLRNVNNAKLQTGVCNGE</sequence>
<feature type="region of interest" description="Disordered" evidence="5">
    <location>
        <begin position="142"/>
        <end position="161"/>
    </location>
</feature>
<evidence type="ECO:0000256" key="4">
    <source>
        <dbReference type="ARBA" id="ARBA00023125"/>
    </source>
</evidence>
<dbReference type="InterPro" id="IPR028389">
    <property type="entry name" value="POT1"/>
</dbReference>
<feature type="domain" description="Telomeric single stranded DNA binding POT1/Cdc13" evidence="6">
    <location>
        <begin position="715"/>
        <end position="822"/>
    </location>
</feature>
<feature type="compositionally biased region" description="Polar residues" evidence="5">
    <location>
        <begin position="222"/>
        <end position="231"/>
    </location>
</feature>
<feature type="compositionally biased region" description="Acidic residues" evidence="5">
    <location>
        <begin position="38"/>
        <end position="53"/>
    </location>
</feature>
<dbReference type="PANTHER" id="PTHR14513:SF0">
    <property type="entry name" value="PROTECTION OF TELOMERES PROTEIN 1"/>
    <property type="match status" value="1"/>
</dbReference>
<evidence type="ECO:0000256" key="3">
    <source>
        <dbReference type="ARBA" id="ARBA00022895"/>
    </source>
</evidence>
<comment type="subcellular location">
    <subcellularLocation>
        <location evidence="1">Chromosome</location>
        <location evidence="1">Telomere</location>
    </subcellularLocation>
</comment>
<name>A0ABD3M2Y8_9STRA</name>
<accession>A0ABD3M2Y8</accession>
<keyword evidence="2" id="KW-0158">Chromosome</keyword>
<evidence type="ECO:0000256" key="2">
    <source>
        <dbReference type="ARBA" id="ARBA00022454"/>
    </source>
</evidence>
<dbReference type="PANTHER" id="PTHR14513">
    <property type="entry name" value="PROTECTION OF TELOMERES 1"/>
    <property type="match status" value="1"/>
</dbReference>
<dbReference type="AlphaFoldDB" id="A0ABD3M2Y8"/>
<feature type="region of interest" description="Disordered" evidence="5">
    <location>
        <begin position="201"/>
        <end position="257"/>
    </location>
</feature>
<feature type="region of interest" description="Disordered" evidence="5">
    <location>
        <begin position="38"/>
        <end position="89"/>
    </location>
</feature>
<dbReference type="GO" id="GO:0003677">
    <property type="term" value="F:DNA binding"/>
    <property type="evidence" value="ECO:0007669"/>
    <property type="project" value="UniProtKB-KW"/>
</dbReference>
<dbReference type="Gene3D" id="2.40.50.140">
    <property type="entry name" value="Nucleic acid-binding proteins"/>
    <property type="match status" value="1"/>
</dbReference>
<dbReference type="GO" id="GO:0000781">
    <property type="term" value="C:chromosome, telomeric region"/>
    <property type="evidence" value="ECO:0007669"/>
    <property type="project" value="UniProtKB-SubCell"/>
</dbReference>
<dbReference type="InterPro" id="IPR011564">
    <property type="entry name" value="Telomer_end-bd_POT1/Cdc13"/>
</dbReference>
<organism evidence="7 8">
    <name type="scientific">Discostella pseudostelligera</name>
    <dbReference type="NCBI Taxonomy" id="259834"/>
    <lineage>
        <taxon>Eukaryota</taxon>
        <taxon>Sar</taxon>
        <taxon>Stramenopiles</taxon>
        <taxon>Ochrophyta</taxon>
        <taxon>Bacillariophyta</taxon>
        <taxon>Coscinodiscophyceae</taxon>
        <taxon>Thalassiosirophycidae</taxon>
        <taxon>Stephanodiscales</taxon>
        <taxon>Stephanodiscaceae</taxon>
        <taxon>Discostella</taxon>
    </lineage>
</organism>
<dbReference type="SUPFAM" id="SSF50249">
    <property type="entry name" value="Nucleic acid-binding proteins"/>
    <property type="match status" value="1"/>
</dbReference>
<comment type="caution">
    <text evidence="7">The sequence shown here is derived from an EMBL/GenBank/DDBJ whole genome shotgun (WGS) entry which is preliminary data.</text>
</comment>
<keyword evidence="4" id="KW-0238">DNA-binding</keyword>
<dbReference type="Pfam" id="PF02765">
    <property type="entry name" value="POT1"/>
    <property type="match status" value="1"/>
</dbReference>
<keyword evidence="3" id="KW-0779">Telomere</keyword>
<dbReference type="InterPro" id="IPR012340">
    <property type="entry name" value="NA-bd_OB-fold"/>
</dbReference>
<keyword evidence="8" id="KW-1185">Reference proteome</keyword>
<proteinExistence type="predicted"/>
<evidence type="ECO:0000256" key="1">
    <source>
        <dbReference type="ARBA" id="ARBA00004574"/>
    </source>
</evidence>
<feature type="region of interest" description="Disordered" evidence="5">
    <location>
        <begin position="107"/>
        <end position="127"/>
    </location>
</feature>
<dbReference type="EMBL" id="JALLBG020000233">
    <property type="protein sequence ID" value="KAL3758343.1"/>
    <property type="molecule type" value="Genomic_DNA"/>
</dbReference>
<feature type="compositionally biased region" description="Acidic residues" evidence="5">
    <location>
        <begin position="75"/>
        <end position="86"/>
    </location>
</feature>
<feature type="compositionally biased region" description="Acidic residues" evidence="5">
    <location>
        <begin position="142"/>
        <end position="152"/>
    </location>
</feature>
<evidence type="ECO:0000256" key="5">
    <source>
        <dbReference type="SAM" id="MobiDB-lite"/>
    </source>
</evidence>
<evidence type="ECO:0000313" key="8">
    <source>
        <dbReference type="Proteomes" id="UP001530293"/>
    </source>
</evidence>
<evidence type="ECO:0000259" key="6">
    <source>
        <dbReference type="Pfam" id="PF02765"/>
    </source>
</evidence>
<gene>
    <name evidence="7" type="ORF">ACHAWU_005013</name>
</gene>
<dbReference type="Proteomes" id="UP001530293">
    <property type="component" value="Unassembled WGS sequence"/>
</dbReference>
<protein>
    <recommendedName>
        <fullName evidence="6">Telomeric single stranded DNA binding POT1/Cdc13 domain-containing protein</fullName>
    </recommendedName>
</protein>
<reference evidence="7 8" key="1">
    <citation type="submission" date="2024-10" db="EMBL/GenBank/DDBJ databases">
        <title>Updated reference genomes for cyclostephanoid diatoms.</title>
        <authorList>
            <person name="Roberts W.R."/>
            <person name="Alverson A.J."/>
        </authorList>
    </citation>
    <scope>NUCLEOTIDE SEQUENCE [LARGE SCALE GENOMIC DNA]</scope>
    <source>
        <strain evidence="7 8">AJA232-27</strain>
    </source>
</reference>
<evidence type="ECO:0000313" key="7">
    <source>
        <dbReference type="EMBL" id="KAL3758343.1"/>
    </source>
</evidence>